<evidence type="ECO:0000259" key="2">
    <source>
        <dbReference type="SMART" id="SM00856"/>
    </source>
</evidence>
<dbReference type="NCBIfam" id="TIGR01614">
    <property type="entry name" value="PME_inhib"/>
    <property type="match status" value="1"/>
</dbReference>
<dbReference type="AlphaFoldDB" id="A0AA38G1K0"/>
<dbReference type="CDD" id="cd15798">
    <property type="entry name" value="PMEI-like_3"/>
    <property type="match status" value="1"/>
</dbReference>
<dbReference type="PANTHER" id="PTHR31080">
    <property type="entry name" value="PECTINESTERASE INHIBITOR-LIKE"/>
    <property type="match status" value="1"/>
</dbReference>
<gene>
    <name evidence="3" type="ORF">KI387_022737</name>
</gene>
<dbReference type="SMART" id="SM00856">
    <property type="entry name" value="PMEI"/>
    <property type="match status" value="1"/>
</dbReference>
<evidence type="ECO:0000256" key="1">
    <source>
        <dbReference type="ARBA" id="ARBA00022729"/>
    </source>
</evidence>
<dbReference type="Pfam" id="PF04043">
    <property type="entry name" value="PMEI"/>
    <property type="match status" value="1"/>
</dbReference>
<dbReference type="EMBL" id="JAHRHJ020000005">
    <property type="protein sequence ID" value="KAH9314110.1"/>
    <property type="molecule type" value="Genomic_DNA"/>
</dbReference>
<dbReference type="Proteomes" id="UP000824469">
    <property type="component" value="Unassembled WGS sequence"/>
</dbReference>
<evidence type="ECO:0000313" key="3">
    <source>
        <dbReference type="EMBL" id="KAH9314110.1"/>
    </source>
</evidence>
<keyword evidence="1" id="KW-0732">Signal</keyword>
<dbReference type="InterPro" id="IPR006501">
    <property type="entry name" value="Pectinesterase_inhib_dom"/>
</dbReference>
<protein>
    <recommendedName>
        <fullName evidence="2">Pectinesterase inhibitor domain-containing protein</fullName>
    </recommendedName>
</protein>
<organism evidence="3 4">
    <name type="scientific">Taxus chinensis</name>
    <name type="common">Chinese yew</name>
    <name type="synonym">Taxus wallichiana var. chinensis</name>
    <dbReference type="NCBI Taxonomy" id="29808"/>
    <lineage>
        <taxon>Eukaryota</taxon>
        <taxon>Viridiplantae</taxon>
        <taxon>Streptophyta</taxon>
        <taxon>Embryophyta</taxon>
        <taxon>Tracheophyta</taxon>
        <taxon>Spermatophyta</taxon>
        <taxon>Pinopsida</taxon>
        <taxon>Pinidae</taxon>
        <taxon>Conifers II</taxon>
        <taxon>Cupressales</taxon>
        <taxon>Taxaceae</taxon>
        <taxon>Taxus</taxon>
    </lineage>
</organism>
<feature type="non-terminal residue" evidence="3">
    <location>
        <position position="178"/>
    </location>
</feature>
<name>A0AA38G1K0_TAXCH</name>
<keyword evidence="4" id="KW-1185">Reference proteome</keyword>
<accession>A0AA38G1K0</accession>
<proteinExistence type="predicted"/>
<dbReference type="GO" id="GO:0004857">
    <property type="term" value="F:enzyme inhibitor activity"/>
    <property type="evidence" value="ECO:0007669"/>
    <property type="project" value="InterPro"/>
</dbReference>
<dbReference type="SUPFAM" id="SSF101148">
    <property type="entry name" value="Plant invertase/pectin methylesterase inhibitor"/>
    <property type="match status" value="1"/>
</dbReference>
<sequence length="178" mass="19761">NNWCFLLFWAPYDLKEGRIRPTFRGIPLVMTPQNRSILIKTKHYRASKDVAIMCVAITATRADTETIRSACNTAAYKSHCISSLSGAPGALNASLPQLAVIVVELGIAESKRDSSFIESLKEKNPGVLGMEDCIELFNVTGEQLHKSVVQLRRWSGPNFKEYVAYVQTWLSAVADNPD</sequence>
<dbReference type="PANTHER" id="PTHR31080:SF296">
    <property type="entry name" value="OS05G0360900 PROTEIN"/>
    <property type="match status" value="1"/>
</dbReference>
<feature type="non-terminal residue" evidence="3">
    <location>
        <position position="1"/>
    </location>
</feature>
<dbReference type="InterPro" id="IPR035513">
    <property type="entry name" value="Invertase/methylesterase_inhib"/>
</dbReference>
<evidence type="ECO:0000313" key="4">
    <source>
        <dbReference type="Proteomes" id="UP000824469"/>
    </source>
</evidence>
<comment type="caution">
    <text evidence="3">The sequence shown here is derived from an EMBL/GenBank/DDBJ whole genome shotgun (WGS) entry which is preliminary data.</text>
</comment>
<reference evidence="3 4" key="1">
    <citation type="journal article" date="2021" name="Nat. Plants">
        <title>The Taxus genome provides insights into paclitaxel biosynthesis.</title>
        <authorList>
            <person name="Xiong X."/>
            <person name="Gou J."/>
            <person name="Liao Q."/>
            <person name="Li Y."/>
            <person name="Zhou Q."/>
            <person name="Bi G."/>
            <person name="Li C."/>
            <person name="Du R."/>
            <person name="Wang X."/>
            <person name="Sun T."/>
            <person name="Guo L."/>
            <person name="Liang H."/>
            <person name="Lu P."/>
            <person name="Wu Y."/>
            <person name="Zhang Z."/>
            <person name="Ro D.K."/>
            <person name="Shang Y."/>
            <person name="Huang S."/>
            <person name="Yan J."/>
        </authorList>
    </citation>
    <scope>NUCLEOTIDE SEQUENCE [LARGE SCALE GENOMIC DNA]</scope>
    <source>
        <strain evidence="3">Ta-2019</strain>
    </source>
</reference>
<dbReference type="Gene3D" id="1.20.140.40">
    <property type="entry name" value="Invertase/pectin methylesterase inhibitor family protein"/>
    <property type="match status" value="1"/>
</dbReference>
<dbReference type="InterPro" id="IPR051955">
    <property type="entry name" value="PME_Inhibitor"/>
</dbReference>
<feature type="domain" description="Pectinesterase inhibitor" evidence="2">
    <location>
        <begin position="62"/>
        <end position="178"/>
    </location>
</feature>